<dbReference type="OrthoDB" id="7365433at2"/>
<reference evidence="2" key="1">
    <citation type="submission" date="2016-05" db="EMBL/GenBank/DDBJ databases">
        <authorList>
            <person name="Li Y."/>
        </authorList>
    </citation>
    <scope>NUCLEOTIDE SEQUENCE [LARGE SCALE GENOMIC DNA]</scope>
    <source>
        <strain evidence="2">YIC4027</strain>
    </source>
</reference>
<evidence type="ECO:0000313" key="2">
    <source>
        <dbReference type="Proteomes" id="UP000094342"/>
    </source>
</evidence>
<dbReference type="InterPro" id="IPR025711">
    <property type="entry name" value="PepSY"/>
</dbReference>
<dbReference type="Proteomes" id="UP000094342">
    <property type="component" value="Unassembled WGS sequence"/>
</dbReference>
<dbReference type="EMBL" id="LYBW01000032">
    <property type="protein sequence ID" value="ODR93135.1"/>
    <property type="molecule type" value="Genomic_DNA"/>
</dbReference>
<accession>A0A1E3VHS9</accession>
<dbReference type="RefSeq" id="WP_069456604.1">
    <property type="nucleotide sequence ID" value="NZ_CP034910.1"/>
</dbReference>
<comment type="caution">
    <text evidence="1">The sequence shown here is derived from an EMBL/GenBank/DDBJ whole genome shotgun (WGS) entry which is preliminary data.</text>
</comment>
<dbReference type="Pfam" id="PF13670">
    <property type="entry name" value="PepSY_2"/>
    <property type="match status" value="1"/>
</dbReference>
<protein>
    <submittedName>
        <fullName evidence="1">Uncharacterized protein</fullName>
    </submittedName>
</protein>
<dbReference type="STRING" id="1752398.A8M32_01310"/>
<sequence>MKSMFLCALAAVALPGLALPGSALADDDDAVCTKAPKSAWMKPEEAASKLQEAGYSDVRTVKVAGTCYEIYAFTTKHERAEVYMNPVNAEIVRAEIDD</sequence>
<dbReference type="AlphaFoldDB" id="A0A1E3VHS9"/>
<evidence type="ECO:0000313" key="1">
    <source>
        <dbReference type="EMBL" id="ODR93135.1"/>
    </source>
</evidence>
<organism evidence="1 2">
    <name type="scientific">Sinorhizobium alkalisoli</name>
    <dbReference type="NCBI Taxonomy" id="1752398"/>
    <lineage>
        <taxon>Bacteria</taxon>
        <taxon>Pseudomonadati</taxon>
        <taxon>Pseudomonadota</taxon>
        <taxon>Alphaproteobacteria</taxon>
        <taxon>Hyphomicrobiales</taxon>
        <taxon>Rhizobiaceae</taxon>
        <taxon>Sinorhizobium/Ensifer group</taxon>
        <taxon>Sinorhizobium</taxon>
    </lineage>
</organism>
<keyword evidence="2" id="KW-1185">Reference proteome</keyword>
<name>A0A1E3VHS9_9HYPH</name>
<proteinExistence type="predicted"/>
<gene>
    <name evidence="1" type="ORF">A8M32_01310</name>
</gene>